<name>A0ABV0WD01_9TELE</name>
<gene>
    <name evidence="1" type="ORF">XENORESO_004320</name>
</gene>
<proteinExistence type="predicted"/>
<reference evidence="1 2" key="1">
    <citation type="submission" date="2021-06" db="EMBL/GenBank/DDBJ databases">
        <authorList>
            <person name="Palmer J.M."/>
        </authorList>
    </citation>
    <scope>NUCLEOTIDE SEQUENCE [LARGE SCALE GENOMIC DNA]</scope>
    <source>
        <strain evidence="1 2">XR_2019</strain>
        <tissue evidence="1">Muscle</tissue>
    </source>
</reference>
<evidence type="ECO:0000313" key="1">
    <source>
        <dbReference type="EMBL" id="MEQ2267315.1"/>
    </source>
</evidence>
<organism evidence="1 2">
    <name type="scientific">Xenotaenia resolanae</name>
    <dbReference type="NCBI Taxonomy" id="208358"/>
    <lineage>
        <taxon>Eukaryota</taxon>
        <taxon>Metazoa</taxon>
        <taxon>Chordata</taxon>
        <taxon>Craniata</taxon>
        <taxon>Vertebrata</taxon>
        <taxon>Euteleostomi</taxon>
        <taxon>Actinopterygii</taxon>
        <taxon>Neopterygii</taxon>
        <taxon>Teleostei</taxon>
        <taxon>Neoteleostei</taxon>
        <taxon>Acanthomorphata</taxon>
        <taxon>Ovalentaria</taxon>
        <taxon>Atherinomorphae</taxon>
        <taxon>Cyprinodontiformes</taxon>
        <taxon>Goodeidae</taxon>
        <taxon>Xenotaenia</taxon>
    </lineage>
</organism>
<comment type="caution">
    <text evidence="1">The sequence shown here is derived from an EMBL/GenBank/DDBJ whole genome shotgun (WGS) entry which is preliminary data.</text>
</comment>
<keyword evidence="2" id="KW-1185">Reference proteome</keyword>
<dbReference type="EMBL" id="JAHRIM010041789">
    <property type="protein sequence ID" value="MEQ2267315.1"/>
    <property type="molecule type" value="Genomic_DNA"/>
</dbReference>
<dbReference type="Proteomes" id="UP001444071">
    <property type="component" value="Unassembled WGS sequence"/>
</dbReference>
<evidence type="ECO:0000313" key="2">
    <source>
        <dbReference type="Proteomes" id="UP001444071"/>
    </source>
</evidence>
<accession>A0ABV0WD01</accession>
<sequence>MVYGTPRTGISVSQTCFGHPASVWTTLSFTVKCLNRTSKESTNIFSQNPTGSDVSVPAFQATVDPTSRPEGGAAASSKNKEIKLSAILINNLNIMETDELLVFVSEGLIKE</sequence>
<protein>
    <submittedName>
        <fullName evidence="1">Uncharacterized protein</fullName>
    </submittedName>
</protein>